<feature type="signal peptide" evidence="1">
    <location>
        <begin position="1"/>
        <end position="18"/>
    </location>
</feature>
<dbReference type="Proteomes" id="UP000799118">
    <property type="component" value="Unassembled WGS sequence"/>
</dbReference>
<feature type="chain" id="PRO_5025334425" evidence="1">
    <location>
        <begin position="19"/>
        <end position="278"/>
    </location>
</feature>
<organism evidence="2 3">
    <name type="scientific">Gymnopus androsaceus JB14</name>
    <dbReference type="NCBI Taxonomy" id="1447944"/>
    <lineage>
        <taxon>Eukaryota</taxon>
        <taxon>Fungi</taxon>
        <taxon>Dikarya</taxon>
        <taxon>Basidiomycota</taxon>
        <taxon>Agaricomycotina</taxon>
        <taxon>Agaricomycetes</taxon>
        <taxon>Agaricomycetidae</taxon>
        <taxon>Agaricales</taxon>
        <taxon>Marasmiineae</taxon>
        <taxon>Omphalotaceae</taxon>
        <taxon>Gymnopus</taxon>
    </lineage>
</organism>
<reference evidence="2" key="1">
    <citation type="journal article" date="2019" name="Environ. Microbiol.">
        <title>Fungal ecological strategies reflected in gene transcription - a case study of two litter decomposers.</title>
        <authorList>
            <person name="Barbi F."/>
            <person name="Kohler A."/>
            <person name="Barry K."/>
            <person name="Baskaran P."/>
            <person name="Daum C."/>
            <person name="Fauchery L."/>
            <person name="Ihrmark K."/>
            <person name="Kuo A."/>
            <person name="LaButti K."/>
            <person name="Lipzen A."/>
            <person name="Morin E."/>
            <person name="Grigoriev I.V."/>
            <person name="Henrissat B."/>
            <person name="Lindahl B."/>
            <person name="Martin F."/>
        </authorList>
    </citation>
    <scope>NUCLEOTIDE SEQUENCE</scope>
    <source>
        <strain evidence="2">JB14</strain>
    </source>
</reference>
<keyword evidence="3" id="KW-1185">Reference proteome</keyword>
<protein>
    <submittedName>
        <fullName evidence="2">Uncharacterized protein</fullName>
    </submittedName>
</protein>
<name>A0A6A4HY42_9AGAR</name>
<evidence type="ECO:0000313" key="3">
    <source>
        <dbReference type="Proteomes" id="UP000799118"/>
    </source>
</evidence>
<dbReference type="AlphaFoldDB" id="A0A6A4HY42"/>
<dbReference type="OrthoDB" id="10552088at2759"/>
<dbReference type="EMBL" id="ML769438">
    <property type="protein sequence ID" value="KAE9402108.1"/>
    <property type="molecule type" value="Genomic_DNA"/>
</dbReference>
<gene>
    <name evidence="2" type="ORF">BT96DRAFT_937411</name>
</gene>
<sequence>MLLLLAFFKPLSNCLVLAFSGLVLNTEQALPKRSALENGMSDGYENSHSFDSYDIDTHSFDLSALLGPLDQSIHTQWDWTMVDDTITLDLPSLIPEHPMETGSIDINLLMATWFQADISLATETSTNTNTVDYGALDTAQVQVTNSMTAFTCKSNAQAGLDPTTTNALVSASAESTSSTSLGASRKWPGAYYTLEIVNGFMTMDTIRGGDGKRPPGCGRKVQFEEAFFGVPYKKSTVDKAYVTFKKYQSSLLLRHYIDMGAHTNATWAKFDRATKVRL</sequence>
<proteinExistence type="predicted"/>
<evidence type="ECO:0000256" key="1">
    <source>
        <dbReference type="SAM" id="SignalP"/>
    </source>
</evidence>
<keyword evidence="1" id="KW-0732">Signal</keyword>
<accession>A0A6A4HY42</accession>
<evidence type="ECO:0000313" key="2">
    <source>
        <dbReference type="EMBL" id="KAE9402108.1"/>
    </source>
</evidence>